<proteinExistence type="predicted"/>
<dbReference type="Pfam" id="PF02934">
    <property type="entry name" value="GatB_N"/>
    <property type="match status" value="1"/>
</dbReference>
<feature type="non-terminal residue" evidence="2">
    <location>
        <position position="48"/>
    </location>
</feature>
<evidence type="ECO:0000259" key="1">
    <source>
        <dbReference type="Pfam" id="PF02934"/>
    </source>
</evidence>
<name>X0SSV1_9ZZZZ</name>
<dbReference type="GO" id="GO:0016874">
    <property type="term" value="F:ligase activity"/>
    <property type="evidence" value="ECO:0007669"/>
    <property type="project" value="InterPro"/>
</dbReference>
<protein>
    <recommendedName>
        <fullName evidence="1">Aspartyl/Glutamyl-tRNA(Gln) amidotransferase subunit B/E catalytic domain-containing protein</fullName>
    </recommendedName>
</protein>
<comment type="caution">
    <text evidence="2">The sequence shown here is derived from an EMBL/GenBank/DDBJ whole genome shotgun (WGS) entry which is preliminary data.</text>
</comment>
<dbReference type="InterPro" id="IPR006075">
    <property type="entry name" value="Asn/Gln-tRNA_Trfase_suB/E_cat"/>
</dbReference>
<dbReference type="SUPFAM" id="SSF55931">
    <property type="entry name" value="Glutamine synthetase/guanido kinase"/>
    <property type="match status" value="1"/>
</dbReference>
<sequence length="48" mass="5343">MTVELRDFGTVTPSEYAELGLRSGLEIHQQLLTDKKLFCRCPAGCISD</sequence>
<dbReference type="EMBL" id="BARS01006177">
    <property type="protein sequence ID" value="GAF84054.1"/>
    <property type="molecule type" value="Genomic_DNA"/>
</dbReference>
<reference evidence="2" key="1">
    <citation type="journal article" date="2014" name="Front. Microbiol.">
        <title>High frequency of phylogenetically diverse reductive dehalogenase-homologous genes in deep subseafloor sedimentary metagenomes.</title>
        <authorList>
            <person name="Kawai M."/>
            <person name="Futagami T."/>
            <person name="Toyoda A."/>
            <person name="Takaki Y."/>
            <person name="Nishi S."/>
            <person name="Hori S."/>
            <person name="Arai W."/>
            <person name="Tsubouchi T."/>
            <person name="Morono Y."/>
            <person name="Uchiyama I."/>
            <person name="Ito T."/>
            <person name="Fujiyama A."/>
            <person name="Inagaki F."/>
            <person name="Takami H."/>
        </authorList>
    </citation>
    <scope>NUCLEOTIDE SEQUENCE</scope>
    <source>
        <strain evidence="2">Expedition CK06-06</strain>
    </source>
</reference>
<dbReference type="AlphaFoldDB" id="X0SSV1"/>
<gene>
    <name evidence="2" type="ORF">S01H1_12074</name>
</gene>
<accession>X0SSV1</accession>
<feature type="domain" description="Aspartyl/Glutamyl-tRNA(Gln) amidotransferase subunit B/E catalytic" evidence="1">
    <location>
        <begin position="24"/>
        <end position="43"/>
    </location>
</feature>
<evidence type="ECO:0000313" key="2">
    <source>
        <dbReference type="EMBL" id="GAF84054.1"/>
    </source>
</evidence>
<organism evidence="2">
    <name type="scientific">marine sediment metagenome</name>
    <dbReference type="NCBI Taxonomy" id="412755"/>
    <lineage>
        <taxon>unclassified sequences</taxon>
        <taxon>metagenomes</taxon>
        <taxon>ecological metagenomes</taxon>
    </lineage>
</organism>
<dbReference type="InterPro" id="IPR014746">
    <property type="entry name" value="Gln_synth/guanido_kin_cat_dom"/>
</dbReference>